<feature type="compositionally biased region" description="Basic and acidic residues" evidence="1">
    <location>
        <begin position="53"/>
        <end position="65"/>
    </location>
</feature>
<name>B9JG32_RHIR8</name>
<sequence>MAPERRSPEGKSKERKLSTDERVLWGKVAKSTRPMPGRQADMESFDEVLAAEAKAEETARAEKARVAPAPADPQISPAPVKQPSGTHHPLERPVKRKIAKGRLALEARIDLHGLIQSEAHVMLLDFLFRAHERGLRHVLVITGKGSSMGSDGALKRAVPLWFSKPEFRFLISSYETAAQHHGGDGALYIRLSRPKGDRP</sequence>
<reference evidence="3 4" key="1">
    <citation type="journal article" date="2009" name="J. Bacteriol.">
        <title>Genome sequences of three Agrobacterium biovars help elucidate the evolution of multichromosome genomes in bacteria.</title>
        <authorList>
            <person name="Slater S.C."/>
            <person name="Goldman B.S."/>
            <person name="Goodner B."/>
            <person name="Setubal J.C."/>
            <person name="Farrand S.K."/>
            <person name="Nester E.W."/>
            <person name="Burr T.J."/>
            <person name="Banta L."/>
            <person name="Dickerman A.W."/>
            <person name="Paulsen I."/>
            <person name="Otten L."/>
            <person name="Suen G."/>
            <person name="Welch R."/>
            <person name="Almeida N.F."/>
            <person name="Arnold F."/>
            <person name="Burton O.T."/>
            <person name="Du Z."/>
            <person name="Ewing A."/>
            <person name="Godsy E."/>
            <person name="Heisel S."/>
            <person name="Houmiel K.L."/>
            <person name="Jhaveri J."/>
            <person name="Lu J."/>
            <person name="Miller N.M."/>
            <person name="Norton S."/>
            <person name="Chen Q."/>
            <person name="Phoolcharoen W."/>
            <person name="Ohlin V."/>
            <person name="Ondrusek D."/>
            <person name="Pride N."/>
            <person name="Stricklin S.L."/>
            <person name="Sun J."/>
            <person name="Wheeler C."/>
            <person name="Wilson L."/>
            <person name="Zhu H."/>
            <person name="Wood D.W."/>
        </authorList>
    </citation>
    <scope>NUCLEOTIDE SEQUENCE [LARGE SCALE GENOMIC DNA]</scope>
    <source>
        <strain evidence="4">K84 / ATCC BAA-868</strain>
    </source>
</reference>
<evidence type="ECO:0000259" key="2">
    <source>
        <dbReference type="PROSITE" id="PS50828"/>
    </source>
</evidence>
<dbReference type="SUPFAM" id="SSF160443">
    <property type="entry name" value="SMR domain-like"/>
    <property type="match status" value="1"/>
</dbReference>
<proteinExistence type="predicted"/>
<dbReference type="HOGENOM" id="CLU_055978_2_0_5"/>
<dbReference type="SMART" id="SM00463">
    <property type="entry name" value="SMR"/>
    <property type="match status" value="1"/>
</dbReference>
<feature type="compositionally biased region" description="Basic and acidic residues" evidence="1">
    <location>
        <begin position="1"/>
        <end position="24"/>
    </location>
</feature>
<protein>
    <submittedName>
        <fullName evidence="3">DNA repair protein, smr/mutS family</fullName>
    </submittedName>
</protein>
<dbReference type="InterPro" id="IPR036063">
    <property type="entry name" value="Smr_dom_sf"/>
</dbReference>
<evidence type="ECO:0000313" key="4">
    <source>
        <dbReference type="Proteomes" id="UP000001600"/>
    </source>
</evidence>
<dbReference type="RefSeq" id="WP_012650649.1">
    <property type="nucleotide sequence ID" value="NC_011985.1"/>
</dbReference>
<dbReference type="Gene3D" id="3.30.1370.110">
    <property type="match status" value="1"/>
</dbReference>
<dbReference type="STRING" id="311403.Arad_0012"/>
<dbReference type="Proteomes" id="UP000001600">
    <property type="component" value="Chromosome 1"/>
</dbReference>
<dbReference type="PANTHER" id="PTHR35562:SF2">
    <property type="entry name" value="DNA ENDONUCLEASE SMRA-RELATED"/>
    <property type="match status" value="1"/>
</dbReference>
<dbReference type="PANTHER" id="PTHR35562">
    <property type="entry name" value="DNA ENDONUCLEASE SMRA-RELATED"/>
    <property type="match status" value="1"/>
</dbReference>
<dbReference type="eggNOG" id="COG2840">
    <property type="taxonomic scope" value="Bacteria"/>
</dbReference>
<dbReference type="Pfam" id="PF01713">
    <property type="entry name" value="Smr"/>
    <property type="match status" value="1"/>
</dbReference>
<dbReference type="InterPro" id="IPR002625">
    <property type="entry name" value="Smr_dom"/>
</dbReference>
<dbReference type="AlphaFoldDB" id="B9JG32"/>
<evidence type="ECO:0000313" key="3">
    <source>
        <dbReference type="EMBL" id="ACM24815.1"/>
    </source>
</evidence>
<evidence type="ECO:0000256" key="1">
    <source>
        <dbReference type="SAM" id="MobiDB-lite"/>
    </source>
</evidence>
<feature type="domain" description="Smr" evidence="2">
    <location>
        <begin position="109"/>
        <end position="192"/>
    </location>
</feature>
<dbReference type="PROSITE" id="PS50828">
    <property type="entry name" value="SMR"/>
    <property type="match status" value="1"/>
</dbReference>
<dbReference type="EMBL" id="CP000628">
    <property type="protein sequence ID" value="ACM24815.1"/>
    <property type="molecule type" value="Genomic_DNA"/>
</dbReference>
<dbReference type="KEGG" id="ara:Arad_0012"/>
<organism evidence="3 4">
    <name type="scientific">Rhizobium rhizogenes (strain K84 / ATCC BAA-868)</name>
    <name type="common">Agrobacterium radiobacter</name>
    <dbReference type="NCBI Taxonomy" id="311403"/>
    <lineage>
        <taxon>Bacteria</taxon>
        <taxon>Pseudomonadati</taxon>
        <taxon>Pseudomonadota</taxon>
        <taxon>Alphaproteobacteria</taxon>
        <taxon>Hyphomicrobiales</taxon>
        <taxon>Rhizobiaceae</taxon>
        <taxon>Rhizobium/Agrobacterium group</taxon>
        <taxon>Rhizobium</taxon>
    </lineage>
</organism>
<feature type="region of interest" description="Disordered" evidence="1">
    <location>
        <begin position="1"/>
        <end position="90"/>
    </location>
</feature>
<accession>B9JG32</accession>
<gene>
    <name evidence="3" type="ordered locus">Arad_0012</name>
</gene>